<dbReference type="Proteomes" id="UP000660262">
    <property type="component" value="Unassembled WGS sequence"/>
</dbReference>
<organism evidence="1 2">
    <name type="scientific">Pycnococcus provasolii</name>
    <dbReference type="NCBI Taxonomy" id="41880"/>
    <lineage>
        <taxon>Eukaryota</taxon>
        <taxon>Viridiplantae</taxon>
        <taxon>Chlorophyta</taxon>
        <taxon>Pseudoscourfieldiophyceae</taxon>
        <taxon>Pseudoscourfieldiales</taxon>
        <taxon>Pycnococcaceae</taxon>
        <taxon>Pycnococcus</taxon>
    </lineage>
</organism>
<proteinExistence type="predicted"/>
<name>A0A830HG01_9CHLO</name>
<protein>
    <submittedName>
        <fullName evidence="1">Uncharacterized protein</fullName>
    </submittedName>
</protein>
<accession>A0A830HG01</accession>
<comment type="caution">
    <text evidence="1">The sequence shown here is derived from an EMBL/GenBank/DDBJ whole genome shotgun (WGS) entry which is preliminary data.</text>
</comment>
<dbReference type="EMBL" id="BNJQ01000011">
    <property type="protein sequence ID" value="GHP06034.1"/>
    <property type="molecule type" value="Genomic_DNA"/>
</dbReference>
<keyword evidence="2" id="KW-1185">Reference proteome</keyword>
<dbReference type="AlphaFoldDB" id="A0A830HG01"/>
<evidence type="ECO:0000313" key="1">
    <source>
        <dbReference type="EMBL" id="GHP06034.1"/>
    </source>
</evidence>
<sequence length="165" mass="18269">MGLVVPPSRRFLRPDGLLDTRSLSAEPCLTVSKHRTAPVSKPPTMAEQPLSNLPGDVSYKIVGATNSNNPASFPFVAEHTFLDAPKSHYNSTHNTYAPALDKWVDPLKTIQQQEAKDILEPYARPLVQGQAPYLDTSNSIKKFSCTWNHPESIDDDPNVTLLFRA</sequence>
<gene>
    <name evidence="1" type="ORF">PPROV_000478100</name>
</gene>
<evidence type="ECO:0000313" key="2">
    <source>
        <dbReference type="Proteomes" id="UP000660262"/>
    </source>
</evidence>
<reference evidence="1" key="1">
    <citation type="submission" date="2020-10" db="EMBL/GenBank/DDBJ databases">
        <title>Unveiling of a novel bifunctional photoreceptor, Dualchrome1, isolated from a cosmopolitan green alga.</title>
        <authorList>
            <person name="Suzuki S."/>
            <person name="Kawachi M."/>
        </authorList>
    </citation>
    <scope>NUCLEOTIDE SEQUENCE</scope>
    <source>
        <strain evidence="1">NIES 2893</strain>
    </source>
</reference>